<comment type="subcellular location">
    <subcellularLocation>
        <location evidence="1 9">Cell membrane</location>
        <topology evidence="1 9">Multi-pass membrane protein</topology>
    </subcellularLocation>
</comment>
<evidence type="ECO:0000256" key="4">
    <source>
        <dbReference type="ARBA" id="ARBA00022475"/>
    </source>
</evidence>
<reference evidence="12 13" key="2">
    <citation type="submission" date="2021-07" db="EMBL/GenBank/DDBJ databases">
        <authorList>
            <person name="Matsumoto Y."/>
            <person name="Motooka D."/>
            <person name="Nakamura S."/>
        </authorList>
    </citation>
    <scope>NUCLEOTIDE SEQUENCE [LARGE SCALE GENOMIC DNA]</scope>
    <source>
        <strain evidence="12 13">TY59</strain>
    </source>
</reference>
<dbReference type="Gene3D" id="1.10.3720.10">
    <property type="entry name" value="MetI-like"/>
    <property type="match status" value="1"/>
</dbReference>
<dbReference type="NCBIfam" id="TIGR02138">
    <property type="entry name" value="phosphate_pstC"/>
    <property type="match status" value="1"/>
</dbReference>
<evidence type="ECO:0000256" key="5">
    <source>
        <dbReference type="ARBA" id="ARBA00022592"/>
    </source>
</evidence>
<dbReference type="PANTHER" id="PTHR30425">
    <property type="entry name" value="PHOSPHATE TRANSPORT SYSTEM PERMEASE PROTEIN PST"/>
    <property type="match status" value="1"/>
</dbReference>
<accession>A0ABM7SLL2</accession>
<evidence type="ECO:0000256" key="3">
    <source>
        <dbReference type="ARBA" id="ARBA00022448"/>
    </source>
</evidence>
<evidence type="ECO:0000259" key="11">
    <source>
        <dbReference type="PROSITE" id="PS50928"/>
    </source>
</evidence>
<dbReference type="PROSITE" id="PS50928">
    <property type="entry name" value="ABC_TM1"/>
    <property type="match status" value="1"/>
</dbReference>
<keyword evidence="8 9" id="KW-0472">Membrane</keyword>
<dbReference type="InterPro" id="IPR011864">
    <property type="entry name" value="Phosphate_PstC"/>
</dbReference>
<dbReference type="PANTHER" id="PTHR30425:SF1">
    <property type="entry name" value="PHOSPHATE TRANSPORT SYSTEM PERMEASE PROTEIN PSTC"/>
    <property type="match status" value="1"/>
</dbReference>
<evidence type="ECO:0000313" key="12">
    <source>
        <dbReference type="EMBL" id="BCZ20587.1"/>
    </source>
</evidence>
<evidence type="ECO:0000256" key="1">
    <source>
        <dbReference type="ARBA" id="ARBA00004651"/>
    </source>
</evidence>
<evidence type="ECO:0000256" key="2">
    <source>
        <dbReference type="ARBA" id="ARBA00007069"/>
    </source>
</evidence>
<name>A0ABM7SLL2_9MYCO</name>
<feature type="transmembrane region" description="Helical" evidence="9">
    <location>
        <begin position="104"/>
        <end position="131"/>
    </location>
</feature>
<feature type="transmembrane region" description="Helical" evidence="9">
    <location>
        <begin position="138"/>
        <end position="160"/>
    </location>
</feature>
<proteinExistence type="inferred from homology"/>
<feature type="domain" description="ABC transmembrane type-1" evidence="11">
    <location>
        <begin position="105"/>
        <end position="338"/>
    </location>
</feature>
<reference evidence="12 13" key="1">
    <citation type="submission" date="2021-07" db="EMBL/GenBank/DDBJ databases">
        <title>Complete genome sequence of nontuberculous Mycobacterium sp. TY59.</title>
        <authorList>
            <person name="Fukushima K."/>
        </authorList>
    </citation>
    <scope>NUCLEOTIDE SEQUENCE [LARGE SCALE GENOMIC DNA]</scope>
    <source>
        <strain evidence="12 13">TY59</strain>
    </source>
</reference>
<feature type="transmembrane region" description="Helical" evidence="9">
    <location>
        <begin position="249"/>
        <end position="269"/>
    </location>
</feature>
<dbReference type="EMBL" id="AP024828">
    <property type="protein sequence ID" value="BCZ20587.1"/>
    <property type="molecule type" value="Genomic_DNA"/>
</dbReference>
<keyword evidence="6 9" id="KW-0812">Transmembrane</keyword>
<evidence type="ECO:0000256" key="8">
    <source>
        <dbReference type="ARBA" id="ARBA00023136"/>
    </source>
</evidence>
<gene>
    <name evidence="12" type="primary">pstC1</name>
    <name evidence="12" type="ORF">MTY59_04420</name>
</gene>
<keyword evidence="5 10" id="KW-0592">Phosphate transport</keyword>
<evidence type="ECO:0000256" key="6">
    <source>
        <dbReference type="ARBA" id="ARBA00022692"/>
    </source>
</evidence>
<dbReference type="InterPro" id="IPR000515">
    <property type="entry name" value="MetI-like"/>
</dbReference>
<protein>
    <recommendedName>
        <fullName evidence="10">Phosphate transport system permease protein</fullName>
    </recommendedName>
</protein>
<keyword evidence="7 9" id="KW-1133">Transmembrane helix</keyword>
<dbReference type="CDD" id="cd06261">
    <property type="entry name" value="TM_PBP2"/>
    <property type="match status" value="1"/>
</dbReference>
<evidence type="ECO:0000313" key="13">
    <source>
        <dbReference type="Proteomes" id="UP000826012"/>
    </source>
</evidence>
<sequence length="356" mass="36695">MTTSVHQRAPDRPAILARMRGRLRSVHRAGLAVRWAGGISSVLPLLALVAVLATLAIEAAGAIRVNGLHFLTGTEWNPGNLYGTNAVTHGVSHPLGAEYGALPLIVGTLASSAIALIIAVPVSVGAAFAIVERLPGRLASAVGMVLELLAGIPSVVVGLWGAMTFGPFVAHHIAPVIARNAPDVPVLNYFRGNTGNGEGMLVSGLVLAVMIIPIIASTCRDLFRGVPLLPREGAAALGMSDWECARRVTLPWVSSGIIGSVVLGLGRALGETMAVAMVSGAELGAMPRNIYSTMTTIAATVVSQLDSAMTDSTNFAVKTLAEVSLVLLVITLLTNVAARALVRRASGRALPVGRGV</sequence>
<organism evidence="12 13">
    <name type="scientific">Mycobacterium senriense</name>
    <dbReference type="NCBI Taxonomy" id="2775496"/>
    <lineage>
        <taxon>Bacteria</taxon>
        <taxon>Bacillati</taxon>
        <taxon>Actinomycetota</taxon>
        <taxon>Actinomycetes</taxon>
        <taxon>Mycobacteriales</taxon>
        <taxon>Mycobacteriaceae</taxon>
        <taxon>Mycobacterium</taxon>
        <taxon>Mycobacterium avium complex (MAC)</taxon>
    </lineage>
</organism>
<keyword evidence="4 10" id="KW-1003">Cell membrane</keyword>
<evidence type="ECO:0000256" key="9">
    <source>
        <dbReference type="RuleBase" id="RU363032"/>
    </source>
</evidence>
<dbReference type="InterPro" id="IPR035906">
    <property type="entry name" value="MetI-like_sf"/>
</dbReference>
<dbReference type="Proteomes" id="UP000826012">
    <property type="component" value="Chromosome"/>
</dbReference>
<feature type="transmembrane region" description="Helical" evidence="9">
    <location>
        <begin position="32"/>
        <end position="57"/>
    </location>
</feature>
<dbReference type="SUPFAM" id="SSF161098">
    <property type="entry name" value="MetI-like"/>
    <property type="match status" value="1"/>
</dbReference>
<keyword evidence="3 9" id="KW-0813">Transport</keyword>
<keyword evidence="13" id="KW-1185">Reference proteome</keyword>
<feature type="transmembrane region" description="Helical" evidence="9">
    <location>
        <begin position="200"/>
        <end position="223"/>
    </location>
</feature>
<comment type="function">
    <text evidence="10">Part of the binding-protein-dependent transport system for phosphate; probably responsible for the translocation of the substrate across the membrane.</text>
</comment>
<comment type="similarity">
    <text evidence="2 10">Belongs to the binding-protein-dependent transport system permease family. CysTW subfamily.</text>
</comment>
<evidence type="ECO:0000256" key="10">
    <source>
        <dbReference type="RuleBase" id="RU363054"/>
    </source>
</evidence>
<dbReference type="Pfam" id="PF00528">
    <property type="entry name" value="BPD_transp_1"/>
    <property type="match status" value="1"/>
</dbReference>
<dbReference type="InterPro" id="IPR051124">
    <property type="entry name" value="Phosphate_Transport_Permease"/>
</dbReference>
<feature type="transmembrane region" description="Helical" evidence="9">
    <location>
        <begin position="315"/>
        <end position="338"/>
    </location>
</feature>
<evidence type="ECO:0000256" key="7">
    <source>
        <dbReference type="ARBA" id="ARBA00022989"/>
    </source>
</evidence>